<gene>
    <name evidence="3" type="ORF">ElyMa_003600700</name>
</gene>
<feature type="chain" id="PRO_5043584986" evidence="2">
    <location>
        <begin position="20"/>
        <end position="339"/>
    </location>
</feature>
<sequence length="339" mass="39042">MRLLCQLLTVSVVMEGCMSLYQDLHISPKGPLSRRPTESGLLDFLANAASSEHSPRDVGLSKRLEEETPESELSKRGNNKEQAINRLLEDIESALLFLEEENRRDAEDHDKRRPRQQGGRRHHNFVRIGKRDRKCSYLRCTSLHRRPSGSKDDDKLIRHGKDAIDRFDYAGTHLIPYVWPANTGYGQRWAEASHHDTENHLNDFYPQTLEDKIWGYRSPPTKRRNHRFVRFGRQSNIATQMPEFFIGDVEDASLSLEKDTQFPERLNTAKTPSKKDVFHKFVRFGRSTRASQHKGYRKPPARSDDVQNRIPGLTSSPDRDSVVNGKSHSLGSFDLKQNV</sequence>
<feature type="region of interest" description="Disordered" evidence="1">
    <location>
        <begin position="103"/>
        <end position="122"/>
    </location>
</feature>
<proteinExistence type="predicted"/>
<reference evidence="3 4" key="1">
    <citation type="journal article" date="2021" name="Elife">
        <title>Chloroplast acquisition without the gene transfer in kleptoplastic sea slugs, Plakobranchus ocellatus.</title>
        <authorList>
            <person name="Maeda T."/>
            <person name="Takahashi S."/>
            <person name="Yoshida T."/>
            <person name="Shimamura S."/>
            <person name="Takaki Y."/>
            <person name="Nagai Y."/>
            <person name="Toyoda A."/>
            <person name="Suzuki Y."/>
            <person name="Arimoto A."/>
            <person name="Ishii H."/>
            <person name="Satoh N."/>
            <person name="Nishiyama T."/>
            <person name="Hasebe M."/>
            <person name="Maruyama T."/>
            <person name="Minagawa J."/>
            <person name="Obokata J."/>
            <person name="Shigenobu S."/>
        </authorList>
    </citation>
    <scope>NUCLEOTIDE SEQUENCE [LARGE SCALE GENOMIC DNA]</scope>
</reference>
<evidence type="ECO:0000313" key="3">
    <source>
        <dbReference type="EMBL" id="GFR63289.1"/>
    </source>
</evidence>
<feature type="signal peptide" evidence="2">
    <location>
        <begin position="1"/>
        <end position="19"/>
    </location>
</feature>
<comment type="caution">
    <text evidence="3">The sequence shown here is derived from an EMBL/GenBank/DDBJ whole genome shotgun (WGS) entry which is preliminary data.</text>
</comment>
<feature type="compositionally biased region" description="Basic residues" evidence="1">
    <location>
        <begin position="112"/>
        <end position="122"/>
    </location>
</feature>
<keyword evidence="4" id="KW-1185">Reference proteome</keyword>
<dbReference type="Proteomes" id="UP000762676">
    <property type="component" value="Unassembled WGS sequence"/>
</dbReference>
<name>A0AAV4ER61_9GAST</name>
<organism evidence="3 4">
    <name type="scientific">Elysia marginata</name>
    <dbReference type="NCBI Taxonomy" id="1093978"/>
    <lineage>
        <taxon>Eukaryota</taxon>
        <taxon>Metazoa</taxon>
        <taxon>Spiralia</taxon>
        <taxon>Lophotrochozoa</taxon>
        <taxon>Mollusca</taxon>
        <taxon>Gastropoda</taxon>
        <taxon>Heterobranchia</taxon>
        <taxon>Euthyneura</taxon>
        <taxon>Panpulmonata</taxon>
        <taxon>Sacoglossa</taxon>
        <taxon>Placobranchoidea</taxon>
        <taxon>Plakobranchidae</taxon>
        <taxon>Elysia</taxon>
    </lineage>
</organism>
<accession>A0AAV4ER61</accession>
<keyword evidence="2" id="KW-0732">Signal</keyword>
<feature type="compositionally biased region" description="Basic residues" evidence="1">
    <location>
        <begin position="291"/>
        <end position="300"/>
    </location>
</feature>
<evidence type="ECO:0000256" key="1">
    <source>
        <dbReference type="SAM" id="MobiDB-lite"/>
    </source>
</evidence>
<feature type="region of interest" description="Disordered" evidence="1">
    <location>
        <begin position="288"/>
        <end position="339"/>
    </location>
</feature>
<feature type="compositionally biased region" description="Polar residues" evidence="1">
    <location>
        <begin position="324"/>
        <end position="339"/>
    </location>
</feature>
<protein>
    <submittedName>
        <fullName evidence="3">Uncharacterized protein</fullName>
    </submittedName>
</protein>
<dbReference type="EMBL" id="BMAT01007394">
    <property type="protein sequence ID" value="GFR63289.1"/>
    <property type="molecule type" value="Genomic_DNA"/>
</dbReference>
<evidence type="ECO:0000256" key="2">
    <source>
        <dbReference type="SAM" id="SignalP"/>
    </source>
</evidence>
<feature type="region of interest" description="Disordered" evidence="1">
    <location>
        <begin position="53"/>
        <end position="79"/>
    </location>
</feature>
<evidence type="ECO:0000313" key="4">
    <source>
        <dbReference type="Proteomes" id="UP000762676"/>
    </source>
</evidence>
<dbReference type="AlphaFoldDB" id="A0AAV4ER61"/>